<dbReference type="EMBL" id="JBHSFA010000001">
    <property type="protein sequence ID" value="MFC4540509.1"/>
    <property type="molecule type" value="Genomic_DNA"/>
</dbReference>
<dbReference type="Proteomes" id="UP001595898">
    <property type="component" value="Unassembled WGS sequence"/>
</dbReference>
<evidence type="ECO:0000256" key="4">
    <source>
        <dbReference type="ARBA" id="ARBA00022989"/>
    </source>
</evidence>
<evidence type="ECO:0000256" key="5">
    <source>
        <dbReference type="ARBA" id="ARBA00023136"/>
    </source>
</evidence>
<evidence type="ECO:0000313" key="7">
    <source>
        <dbReference type="EMBL" id="MFC4540509.1"/>
    </source>
</evidence>
<dbReference type="InterPro" id="IPR018383">
    <property type="entry name" value="UPF0324_pro"/>
</dbReference>
<sequence>MAKRQSVLPGLALLAAVAIAASAIAAAVPRIDSLILAIAIGAILGNAVGVPAWAGSGIQTYSVVLETAIVLLGARIALDQIATAGPVVVALVVGVIAFGVLFVELLSRRVFDLSPTSGSLLAAGSSVCGVSAVVAVGSSIRANEDQLAYAAATVLLFDAVTLFAFPLAGSLLDLGPRTFGVWAGLSMFSTGPVAAAGFAHSGVAGEWATITKLVRNSFIGVLAVGYAAIYLRSSADDSVVNLRQLWTSFPKFLVGFLLVATVANSGVLPAGSIESISTTADWLFLVAFAGLGFDVRLSKMRDAGARPALVVLVYLVTVSVLALVAVTMLL</sequence>
<evidence type="ECO:0000256" key="3">
    <source>
        <dbReference type="ARBA" id="ARBA00022692"/>
    </source>
</evidence>
<feature type="transmembrane region" description="Helical" evidence="6">
    <location>
        <begin position="309"/>
        <end position="329"/>
    </location>
</feature>
<proteinExistence type="predicted"/>
<evidence type="ECO:0000256" key="1">
    <source>
        <dbReference type="ARBA" id="ARBA00004651"/>
    </source>
</evidence>
<protein>
    <submittedName>
        <fullName evidence="7">YeiH family protein</fullName>
    </submittedName>
</protein>
<evidence type="ECO:0000313" key="8">
    <source>
        <dbReference type="Proteomes" id="UP001595898"/>
    </source>
</evidence>
<keyword evidence="5 6" id="KW-0472">Membrane</keyword>
<dbReference type="RefSeq" id="WP_250142552.1">
    <property type="nucleotide sequence ID" value="NZ_JALIQP010000007.1"/>
</dbReference>
<keyword evidence="4 6" id="KW-1133">Transmembrane helix</keyword>
<accession>A0ABD5PKB4</accession>
<name>A0ABD5PKB4_9EURY</name>
<feature type="transmembrane region" description="Helical" evidence="6">
    <location>
        <begin position="118"/>
        <end position="140"/>
    </location>
</feature>
<feature type="transmembrane region" description="Helical" evidence="6">
    <location>
        <begin position="179"/>
        <end position="201"/>
    </location>
</feature>
<organism evidence="7 8">
    <name type="scientific">Halosolutus amylolyticus</name>
    <dbReference type="NCBI Taxonomy" id="2932267"/>
    <lineage>
        <taxon>Archaea</taxon>
        <taxon>Methanobacteriati</taxon>
        <taxon>Methanobacteriota</taxon>
        <taxon>Stenosarchaea group</taxon>
        <taxon>Halobacteria</taxon>
        <taxon>Halobacteriales</taxon>
        <taxon>Natrialbaceae</taxon>
        <taxon>Halosolutus</taxon>
    </lineage>
</organism>
<feature type="transmembrane region" description="Helical" evidence="6">
    <location>
        <begin position="84"/>
        <end position="106"/>
    </location>
</feature>
<dbReference type="PANTHER" id="PTHR30106:SF1">
    <property type="entry name" value="UPF0324 MEMBRANE PROTEIN FN0533"/>
    <property type="match status" value="1"/>
</dbReference>
<keyword evidence="8" id="KW-1185">Reference proteome</keyword>
<feature type="transmembrane region" description="Helical" evidence="6">
    <location>
        <begin position="252"/>
        <end position="273"/>
    </location>
</feature>
<feature type="transmembrane region" description="Helical" evidence="6">
    <location>
        <begin position="213"/>
        <end position="231"/>
    </location>
</feature>
<evidence type="ECO:0000256" key="2">
    <source>
        <dbReference type="ARBA" id="ARBA00022475"/>
    </source>
</evidence>
<dbReference type="PANTHER" id="PTHR30106">
    <property type="entry name" value="INNER MEMBRANE PROTEIN YEIH-RELATED"/>
    <property type="match status" value="1"/>
</dbReference>
<gene>
    <name evidence="7" type="ORF">ACFO5R_01045</name>
</gene>
<keyword evidence="2" id="KW-1003">Cell membrane</keyword>
<comment type="subcellular location">
    <subcellularLocation>
        <location evidence="1">Cell membrane</location>
        <topology evidence="1">Multi-pass membrane protein</topology>
    </subcellularLocation>
</comment>
<dbReference type="AlphaFoldDB" id="A0ABD5PKB4"/>
<dbReference type="Pfam" id="PF03601">
    <property type="entry name" value="Cons_hypoth698"/>
    <property type="match status" value="1"/>
</dbReference>
<feature type="transmembrane region" description="Helical" evidence="6">
    <location>
        <begin position="35"/>
        <end position="54"/>
    </location>
</feature>
<dbReference type="GO" id="GO:0005886">
    <property type="term" value="C:plasma membrane"/>
    <property type="evidence" value="ECO:0007669"/>
    <property type="project" value="UniProtKB-SubCell"/>
</dbReference>
<comment type="caution">
    <text evidence="7">The sequence shown here is derived from an EMBL/GenBank/DDBJ whole genome shotgun (WGS) entry which is preliminary data.</text>
</comment>
<feature type="transmembrane region" description="Helical" evidence="6">
    <location>
        <begin position="146"/>
        <end position="167"/>
    </location>
</feature>
<evidence type="ECO:0000256" key="6">
    <source>
        <dbReference type="SAM" id="Phobius"/>
    </source>
</evidence>
<keyword evidence="3 6" id="KW-0812">Transmembrane</keyword>
<reference evidence="7 8" key="1">
    <citation type="journal article" date="2019" name="Int. J. Syst. Evol. Microbiol.">
        <title>The Global Catalogue of Microorganisms (GCM) 10K type strain sequencing project: providing services to taxonomists for standard genome sequencing and annotation.</title>
        <authorList>
            <consortium name="The Broad Institute Genomics Platform"/>
            <consortium name="The Broad Institute Genome Sequencing Center for Infectious Disease"/>
            <person name="Wu L."/>
            <person name="Ma J."/>
        </authorList>
    </citation>
    <scope>NUCLEOTIDE SEQUENCE [LARGE SCALE GENOMIC DNA]</scope>
    <source>
        <strain evidence="7 8">WLHS5</strain>
    </source>
</reference>